<keyword evidence="11" id="KW-0175">Coiled coil</keyword>
<evidence type="ECO:0000259" key="12">
    <source>
        <dbReference type="PROSITE" id="PS50206"/>
    </source>
</evidence>
<dbReference type="Gene3D" id="3.40.50.720">
    <property type="entry name" value="NAD(P)-binding Rossmann-like Domain"/>
    <property type="match status" value="1"/>
</dbReference>
<reference evidence="13 14" key="1">
    <citation type="journal article" date="2018" name="PLoS Genet.">
        <title>Population sequencing reveals clonal diversity and ancestral inbreeding in the grapevine cultivar Chardonnay.</title>
        <authorList>
            <person name="Roach M.J."/>
            <person name="Johnson D.L."/>
            <person name="Bohlmann J."/>
            <person name="van Vuuren H.J."/>
            <person name="Jones S.J."/>
            <person name="Pretorius I.S."/>
            <person name="Schmidt S.A."/>
            <person name="Borneman A.R."/>
        </authorList>
    </citation>
    <scope>NUCLEOTIDE SEQUENCE [LARGE SCALE GENOMIC DNA]</scope>
    <source>
        <strain evidence="14">cv. Chardonnay</strain>
        <tissue evidence="13">Leaf</tissue>
    </source>
</reference>
<evidence type="ECO:0000256" key="1">
    <source>
        <dbReference type="ARBA" id="ARBA00004514"/>
    </source>
</evidence>
<evidence type="ECO:0000256" key="10">
    <source>
        <dbReference type="HAMAP-Rule" id="MF_03049"/>
    </source>
</evidence>
<dbReference type="GO" id="GO:0008641">
    <property type="term" value="F:ubiquitin-like modifier activating enzyme activity"/>
    <property type="evidence" value="ECO:0007669"/>
    <property type="project" value="InterPro"/>
</dbReference>
<comment type="pathway">
    <text evidence="10">Cofactor biosynthesis; molybdopterin biosynthesis.</text>
</comment>
<comment type="pathway">
    <text evidence="10">tRNA modification; 5-methoxycarbonylmethyl-2-thiouridine-tRNA biosynthesis.</text>
</comment>
<feature type="binding site" evidence="10">
    <location>
        <position position="123"/>
    </location>
    <ligand>
        <name>ATP</name>
        <dbReference type="ChEBI" id="CHEBI:30616"/>
    </ligand>
</feature>
<dbReference type="GO" id="GO:0005524">
    <property type="term" value="F:ATP binding"/>
    <property type="evidence" value="ECO:0007669"/>
    <property type="project" value="UniProtKB-KW"/>
</dbReference>
<dbReference type="Proteomes" id="UP000288805">
    <property type="component" value="Unassembled WGS sequence"/>
</dbReference>
<accession>A0A438D3G9</accession>
<feature type="active site" description="Glycyl thioester intermediate; for adenylyltransferase activity" evidence="10">
    <location>
        <position position="249"/>
    </location>
</feature>
<dbReference type="AlphaFoldDB" id="A0A438D3G9"/>
<evidence type="ECO:0000256" key="9">
    <source>
        <dbReference type="ARBA" id="ARBA00023268"/>
    </source>
</evidence>
<dbReference type="InterPro" id="IPR035985">
    <property type="entry name" value="Ubiquitin-activating_enz"/>
</dbReference>
<proteinExistence type="inferred from homology"/>
<dbReference type="GO" id="GO:0061605">
    <property type="term" value="F:molybdopterin-synthase adenylyltransferase activity"/>
    <property type="evidence" value="ECO:0007669"/>
    <property type="project" value="UniProtKB-EC"/>
</dbReference>
<dbReference type="EC" id="2.7.7.80" evidence="10"/>
<evidence type="ECO:0000256" key="5">
    <source>
        <dbReference type="ARBA" id="ARBA00022723"/>
    </source>
</evidence>
<keyword evidence="6 10" id="KW-0547">Nucleotide-binding</keyword>
<dbReference type="Gene3D" id="3.40.250.10">
    <property type="entry name" value="Rhodanese-like domain"/>
    <property type="match status" value="1"/>
</dbReference>
<dbReference type="HAMAP" id="MF_03049">
    <property type="entry name" value="MOCS3_Uba4"/>
    <property type="match status" value="1"/>
</dbReference>
<feature type="binding site" evidence="10">
    <location>
        <begin position="130"/>
        <end position="134"/>
    </location>
    <ligand>
        <name>ATP</name>
        <dbReference type="ChEBI" id="CHEBI:30616"/>
    </ligand>
</feature>
<dbReference type="GO" id="GO:0061604">
    <property type="term" value="F:molybdopterin-synthase sulfurtransferase activity"/>
    <property type="evidence" value="ECO:0007669"/>
    <property type="project" value="UniProtKB-EC"/>
</dbReference>
<keyword evidence="13" id="KW-0548">Nucleotidyltransferase</keyword>
<feature type="binding site" evidence="10">
    <location>
        <position position="340"/>
    </location>
    <ligand>
        <name>Zn(2+)</name>
        <dbReference type="ChEBI" id="CHEBI:29105"/>
    </ligand>
</feature>
<sequence>MESNGEDASRILREIETLKAAKADIEHRISVLEARLRDIPPPNDAISGVSCSSMSIADSAAGHGLSPDMIYRYSRHLLLPSFGVQGQSSLLKSSILVVGAGGLGAPALLYLAACGVGCIGTVDHDVVELNNLHRQIIHTEAYVGQPKVQSAAAACHSINSTIQIVEHKEALRTSNALEILSKYDLVIDATDNVPSRYMISDCCVVLGKPLVSGAALGLEGQLTVYNYKGGPCYRCLFPTPPPTTACQRCSDSGVLGVEGTFPFSIFYLKWRRSLRFCPGCSSWYHWLSPSLEAIKIASAVGEPLSGRMLLFDALSARIRIVCEALIDHIQVKIRGRLSQCEVCGENATFTQQKFQDFDYEKFTQSPLSTTPLKLNLLPADSRITSKDYNERLVNGEAHVLVDVRPSHHFNIVSLPKSLNIPLSSLEARVSEISSALKEEVEQKGGNHSGTSVYVVCRRGNDSQRAVEYLHKIGFTSAKDIIGGLESWAMMWIQTFLRTSQNARLCRLCRPLESNFPCLLSYTTDYRKQGRPFQMIYDSGTYSFPYF</sequence>
<dbReference type="FunFam" id="3.40.50.720:FF:000033">
    <property type="entry name" value="Adenylyltransferase and sulfurtransferase MOCS3"/>
    <property type="match status" value="1"/>
</dbReference>
<dbReference type="GO" id="GO:0005829">
    <property type="term" value="C:cytosol"/>
    <property type="evidence" value="ECO:0007669"/>
    <property type="project" value="UniProtKB-SubCell"/>
</dbReference>
<dbReference type="UniPathway" id="UPA00344"/>
<keyword evidence="5 10" id="KW-0479">Metal-binding</keyword>
<dbReference type="PANTHER" id="PTHR10953:SF102">
    <property type="entry name" value="ADENYLYLTRANSFERASE AND SULFURTRANSFERASE MOCS3"/>
    <property type="match status" value="1"/>
</dbReference>
<keyword evidence="4 10" id="KW-0819">tRNA processing</keyword>
<dbReference type="GO" id="GO:0046872">
    <property type="term" value="F:metal ion binding"/>
    <property type="evidence" value="ECO:0007669"/>
    <property type="project" value="UniProtKB-KW"/>
</dbReference>
<dbReference type="PANTHER" id="PTHR10953">
    <property type="entry name" value="UBIQUITIN-ACTIVATING ENZYME E1"/>
    <property type="match status" value="1"/>
</dbReference>
<evidence type="ECO:0000256" key="8">
    <source>
        <dbReference type="ARBA" id="ARBA00022840"/>
    </source>
</evidence>
<keyword evidence="2 10" id="KW-0963">Cytoplasm</keyword>
<keyword evidence="8 10" id="KW-0067">ATP-binding</keyword>
<comment type="caution">
    <text evidence="13">The sequence shown here is derived from an EMBL/GenBank/DDBJ whole genome shotgun (WGS) entry which is preliminary data.</text>
</comment>
<dbReference type="CDD" id="cd00757">
    <property type="entry name" value="ThiF_MoeB_HesA_family"/>
    <property type="match status" value="1"/>
</dbReference>
<comment type="function">
    <text evidence="10">Plays a central role in 2-thiolation of mcm(5)S(2)U at tRNA wobble positions of cytosolic tRNA(Lys), tRNA(Glu) and tRNA(Gln). Also essential during biosynthesis of the molybdenum cofactor. Acts by mediating the C-terminal thiocarboxylation of sulfur carriers URM1 and MOCS2A. Its N-terminus first activates URM1 and MOCS2A as acyl-adenylates (-COAMP), then the persulfide sulfur on the catalytic cysteine is transferred to URM1 and MOCS2A to form thiocarboxylation (-COSH) of their C-terminus. The reaction probably involves hydrogen sulfide that is generated from the persulfide intermediate and that acts as nucleophile towards URM1 and MOCS2A. Subsequently, a transient disulfide bond is formed. Does not use thiosulfate as sulfur donor; NFS1 probably acting as a sulfur donor for thiocarboxylation reactions.</text>
</comment>
<dbReference type="SMART" id="SM00450">
    <property type="entry name" value="RHOD"/>
    <property type="match status" value="1"/>
</dbReference>
<evidence type="ECO:0000256" key="2">
    <source>
        <dbReference type="ARBA" id="ARBA00022490"/>
    </source>
</evidence>
<comment type="subcellular location">
    <subcellularLocation>
        <location evidence="1">Cytoplasm</location>
        <location evidence="1">Cytosol</location>
    </subcellularLocation>
</comment>
<evidence type="ECO:0000256" key="3">
    <source>
        <dbReference type="ARBA" id="ARBA00022679"/>
    </source>
</evidence>
<keyword evidence="7 10" id="KW-0862">Zinc</keyword>
<evidence type="ECO:0000256" key="4">
    <source>
        <dbReference type="ARBA" id="ARBA00022694"/>
    </source>
</evidence>
<gene>
    <name evidence="13" type="primary">MOCS3_2</name>
    <name evidence="10" type="synonym">CNX5</name>
    <name evidence="10" type="synonym">MOCS3</name>
    <name evidence="10" type="synonym">UBA4</name>
    <name evidence="13" type="ORF">CK203_089839</name>
</gene>
<dbReference type="PROSITE" id="PS50206">
    <property type="entry name" value="RHODANESE_3"/>
    <property type="match status" value="1"/>
</dbReference>
<feature type="domain" description="Rhodanese" evidence="12">
    <location>
        <begin position="394"/>
        <end position="496"/>
    </location>
</feature>
<dbReference type="InterPro" id="IPR001763">
    <property type="entry name" value="Rhodanese-like_dom"/>
</dbReference>
<comment type="similarity">
    <text evidence="10">In the N-terminal section; belongs to the HesA/MoeB/ThiF family. UBA4 subfamily.</text>
</comment>
<feature type="binding site" evidence="10">
    <location>
        <position position="343"/>
    </location>
    <ligand>
        <name>Zn(2+)</name>
        <dbReference type="ChEBI" id="CHEBI:29105"/>
    </ligand>
</feature>
<dbReference type="UniPathway" id="UPA00988"/>
<dbReference type="Pfam" id="PF00899">
    <property type="entry name" value="ThiF"/>
    <property type="match status" value="1"/>
</dbReference>
<feature type="binding site" evidence="10">
    <location>
        <position position="235"/>
    </location>
    <ligand>
        <name>Zn(2+)</name>
        <dbReference type="ChEBI" id="CHEBI:29105"/>
    </ligand>
</feature>
<dbReference type="GO" id="GO:0002143">
    <property type="term" value="P:tRNA wobble position uridine thiolation"/>
    <property type="evidence" value="ECO:0007669"/>
    <property type="project" value="InterPro"/>
</dbReference>
<dbReference type="Pfam" id="PF00581">
    <property type="entry name" value="Rhodanese"/>
    <property type="match status" value="1"/>
</dbReference>
<dbReference type="EC" id="2.8.1.11" evidence="10"/>
<keyword evidence="9 10" id="KW-0511">Multifunctional enzyme</keyword>
<dbReference type="InterPro" id="IPR036873">
    <property type="entry name" value="Rhodanese-like_dom_sf"/>
</dbReference>
<dbReference type="EMBL" id="QGNW01001817">
    <property type="protein sequence ID" value="RVW30003.1"/>
    <property type="molecule type" value="Genomic_DNA"/>
</dbReference>
<keyword evidence="3 10" id="KW-0808">Transferase</keyword>
<evidence type="ECO:0000313" key="14">
    <source>
        <dbReference type="Proteomes" id="UP000288805"/>
    </source>
</evidence>
<evidence type="ECO:0000256" key="6">
    <source>
        <dbReference type="ARBA" id="ARBA00022741"/>
    </source>
</evidence>
<feature type="binding site" evidence="10">
    <location>
        <position position="232"/>
    </location>
    <ligand>
        <name>Zn(2+)</name>
        <dbReference type="ChEBI" id="CHEBI:29105"/>
    </ligand>
</feature>
<evidence type="ECO:0000256" key="7">
    <source>
        <dbReference type="ARBA" id="ARBA00022833"/>
    </source>
</evidence>
<comment type="catalytic activity">
    <reaction evidence="10">
        <text>[molybdopterin-synthase sulfur-carrier protein]-C-terminal Gly-Gly-AMP + S-sulfanyl-L-cysteinyl-[cysteine desulfurase] + AH2 = [molybdopterin-synthase sulfur-carrier protein]-C-terminal-Gly-aminoethanethioate + L-cysteinyl-[cysteine desulfurase] + A + AMP + 2 H(+)</text>
        <dbReference type="Rhea" id="RHEA:48612"/>
        <dbReference type="Rhea" id="RHEA-COMP:12157"/>
        <dbReference type="Rhea" id="RHEA-COMP:12158"/>
        <dbReference type="Rhea" id="RHEA-COMP:12159"/>
        <dbReference type="Rhea" id="RHEA-COMP:19907"/>
        <dbReference type="ChEBI" id="CHEBI:13193"/>
        <dbReference type="ChEBI" id="CHEBI:15378"/>
        <dbReference type="ChEBI" id="CHEBI:17499"/>
        <dbReference type="ChEBI" id="CHEBI:29950"/>
        <dbReference type="ChEBI" id="CHEBI:61963"/>
        <dbReference type="ChEBI" id="CHEBI:90618"/>
        <dbReference type="ChEBI" id="CHEBI:232372"/>
        <dbReference type="ChEBI" id="CHEBI:456215"/>
        <dbReference type="EC" id="2.8.1.11"/>
    </reaction>
</comment>
<dbReference type="FunFam" id="3.40.250.10:FF:000014">
    <property type="entry name" value="Adenylyltransferase and sulfurtransferase MOCS3"/>
    <property type="match status" value="1"/>
</dbReference>
<dbReference type="InterPro" id="IPR000594">
    <property type="entry name" value="ThiF_NAD_FAD-bd"/>
</dbReference>
<dbReference type="SUPFAM" id="SSF69572">
    <property type="entry name" value="Activating enzymes of the ubiquitin-like proteins"/>
    <property type="match status" value="1"/>
</dbReference>
<keyword evidence="10" id="KW-0501">Molybdenum cofactor biosynthesis</keyword>
<feature type="binding site" evidence="10">
    <location>
        <position position="102"/>
    </location>
    <ligand>
        <name>ATP</name>
        <dbReference type="ChEBI" id="CHEBI:30616"/>
    </ligand>
</feature>
<feature type="coiled-coil region" evidence="11">
    <location>
        <begin position="8"/>
        <end position="35"/>
    </location>
</feature>
<feature type="active site" description="Cysteine persulfide intermediate; for sulfurtransferase activity" evidence="10">
    <location>
        <position position="456"/>
    </location>
</feature>
<dbReference type="GO" id="GO:0006777">
    <property type="term" value="P:Mo-molybdopterin cofactor biosynthetic process"/>
    <property type="evidence" value="ECO:0007669"/>
    <property type="project" value="UniProtKB-UniRule"/>
</dbReference>
<feature type="binding site" evidence="10">
    <location>
        <begin position="191"/>
        <end position="192"/>
    </location>
    <ligand>
        <name>ATP</name>
        <dbReference type="ChEBI" id="CHEBI:30616"/>
    </ligand>
</feature>
<protein>
    <recommendedName>
        <fullName evidence="10">Adenylyltransferase and sulfurtransferase MOCS3</fullName>
    </recommendedName>
    <alternativeName>
        <fullName evidence="10">Molybdenum cofactor synthesis protein 3</fullName>
    </alternativeName>
    <domain>
        <recommendedName>
            <fullName evidence="10">Molybdopterin-synthase adenylyltransferase</fullName>
            <ecNumber evidence="10">2.7.7.80</ecNumber>
        </recommendedName>
        <alternativeName>
            <fullName evidence="10">Adenylyltransferase MOCS3</fullName>
        </alternativeName>
        <alternativeName>
            <fullName evidence="10">Sulfur carrier protein MOCS2A adenylyltransferase</fullName>
        </alternativeName>
    </domain>
    <domain>
        <recommendedName>
            <fullName evidence="10">Molybdopterin-synthase sulfurtransferase</fullName>
            <ecNumber evidence="10">2.8.1.11</ecNumber>
        </recommendedName>
        <alternativeName>
            <fullName evidence="10">Sulfurtransferase MOCS3</fullName>
        </alternativeName>
        <alternativeName>
            <fullName evidence="10">Sulfur carrier protein MOCS2A sulfurtransferase</fullName>
        </alternativeName>
    </domain>
</protein>
<comment type="catalytic activity">
    <reaction evidence="10">
        <text>[molybdopterin-synthase sulfur-carrier protein]-C-terminal Gly-Gly + ATP + H(+) = [molybdopterin-synthase sulfur-carrier protein]-C-terminal Gly-Gly-AMP + diphosphate</text>
        <dbReference type="Rhea" id="RHEA:43616"/>
        <dbReference type="Rhea" id="RHEA-COMP:12159"/>
        <dbReference type="Rhea" id="RHEA-COMP:12202"/>
        <dbReference type="ChEBI" id="CHEBI:15378"/>
        <dbReference type="ChEBI" id="CHEBI:30616"/>
        <dbReference type="ChEBI" id="CHEBI:33019"/>
        <dbReference type="ChEBI" id="CHEBI:90618"/>
        <dbReference type="ChEBI" id="CHEBI:90778"/>
        <dbReference type="EC" id="2.7.7.80"/>
    </reaction>
</comment>
<organism evidence="13 14">
    <name type="scientific">Vitis vinifera</name>
    <name type="common">Grape</name>
    <dbReference type="NCBI Taxonomy" id="29760"/>
    <lineage>
        <taxon>Eukaryota</taxon>
        <taxon>Viridiplantae</taxon>
        <taxon>Streptophyta</taxon>
        <taxon>Embryophyta</taxon>
        <taxon>Tracheophyta</taxon>
        <taxon>Spermatophyta</taxon>
        <taxon>Magnoliopsida</taxon>
        <taxon>eudicotyledons</taxon>
        <taxon>Gunneridae</taxon>
        <taxon>Pentapetalae</taxon>
        <taxon>rosids</taxon>
        <taxon>Vitales</taxon>
        <taxon>Vitaceae</taxon>
        <taxon>Viteae</taxon>
        <taxon>Vitis</taxon>
    </lineage>
</organism>
<evidence type="ECO:0000256" key="11">
    <source>
        <dbReference type="SAM" id="Coils"/>
    </source>
</evidence>
<feature type="binding site" evidence="10">
    <location>
        <position position="147"/>
    </location>
    <ligand>
        <name>ATP</name>
        <dbReference type="ChEBI" id="CHEBI:30616"/>
    </ligand>
</feature>
<comment type="cofactor">
    <cofactor evidence="10">
        <name>Zn(2+)</name>
        <dbReference type="ChEBI" id="CHEBI:29105"/>
    </cofactor>
    <text evidence="10">Binds 1 zinc ion per subunit.</text>
</comment>
<evidence type="ECO:0000313" key="13">
    <source>
        <dbReference type="EMBL" id="RVW30003.1"/>
    </source>
</evidence>
<dbReference type="InterPro" id="IPR045886">
    <property type="entry name" value="ThiF/MoeB/HesA"/>
</dbReference>
<name>A0A438D3G9_VITVI</name>
<dbReference type="InterPro" id="IPR028885">
    <property type="entry name" value="MOCS3/Uba4"/>
</dbReference>